<organism evidence="2 3">
    <name type="scientific">Staurois parvus</name>
    <dbReference type="NCBI Taxonomy" id="386267"/>
    <lineage>
        <taxon>Eukaryota</taxon>
        <taxon>Metazoa</taxon>
        <taxon>Chordata</taxon>
        <taxon>Craniata</taxon>
        <taxon>Vertebrata</taxon>
        <taxon>Euteleostomi</taxon>
        <taxon>Amphibia</taxon>
        <taxon>Batrachia</taxon>
        <taxon>Anura</taxon>
        <taxon>Neobatrachia</taxon>
        <taxon>Ranoidea</taxon>
        <taxon>Ranidae</taxon>
        <taxon>Staurois</taxon>
    </lineage>
</organism>
<gene>
    <name evidence="2" type="ORF">SPARVUS_LOCUS5219625</name>
</gene>
<protein>
    <recommendedName>
        <fullName evidence="4">Secreted protein</fullName>
    </recommendedName>
</protein>
<feature type="chain" id="PRO_5045039153" description="Secreted protein" evidence="1">
    <location>
        <begin position="22"/>
        <end position="88"/>
    </location>
</feature>
<proteinExistence type="predicted"/>
<name>A0ABN9CMD7_9NEOB</name>
<keyword evidence="1" id="KW-0732">Signal</keyword>
<dbReference type="EMBL" id="CATNWA010010650">
    <property type="protein sequence ID" value="CAI9560222.1"/>
    <property type="molecule type" value="Genomic_DNA"/>
</dbReference>
<keyword evidence="3" id="KW-1185">Reference proteome</keyword>
<dbReference type="Proteomes" id="UP001162483">
    <property type="component" value="Unassembled WGS sequence"/>
</dbReference>
<evidence type="ECO:0008006" key="4">
    <source>
        <dbReference type="Google" id="ProtNLM"/>
    </source>
</evidence>
<accession>A0ABN9CMD7</accession>
<feature type="signal peptide" evidence="1">
    <location>
        <begin position="1"/>
        <end position="21"/>
    </location>
</feature>
<feature type="non-terminal residue" evidence="2">
    <location>
        <position position="88"/>
    </location>
</feature>
<evidence type="ECO:0000256" key="1">
    <source>
        <dbReference type="SAM" id="SignalP"/>
    </source>
</evidence>
<reference evidence="2" key="1">
    <citation type="submission" date="2023-05" db="EMBL/GenBank/DDBJ databases">
        <authorList>
            <person name="Stuckert A."/>
        </authorList>
    </citation>
    <scope>NUCLEOTIDE SEQUENCE</scope>
</reference>
<comment type="caution">
    <text evidence="2">The sequence shown here is derived from an EMBL/GenBank/DDBJ whole genome shotgun (WGS) entry which is preliminary data.</text>
</comment>
<evidence type="ECO:0000313" key="2">
    <source>
        <dbReference type="EMBL" id="CAI9560222.1"/>
    </source>
</evidence>
<sequence length="88" mass="9830">MFASTVINSLIILAILRSICGNIQEKNHLNVQTVMSILPGTVLLNVTYRHASMELELRREGRSCMNVRFATASSIAGTSLKTTWFFIQ</sequence>
<evidence type="ECO:0000313" key="3">
    <source>
        <dbReference type="Proteomes" id="UP001162483"/>
    </source>
</evidence>